<keyword evidence="2 3" id="KW-0663">Pyridoxal phosphate</keyword>
<evidence type="ECO:0000313" key="5">
    <source>
        <dbReference type="Proteomes" id="UP000230731"/>
    </source>
</evidence>
<dbReference type="EMBL" id="PEZP01000043">
    <property type="protein sequence ID" value="PIT97800.1"/>
    <property type="molecule type" value="Genomic_DNA"/>
</dbReference>
<dbReference type="AlphaFoldDB" id="A0A2M6WYC8"/>
<dbReference type="Gene3D" id="3.90.1150.10">
    <property type="entry name" value="Aspartate Aminotransferase, domain 1"/>
    <property type="match status" value="1"/>
</dbReference>
<feature type="modified residue" description="N6-(pyridoxal phosphate)lysine" evidence="2">
    <location>
        <position position="201"/>
    </location>
</feature>
<dbReference type="GO" id="GO:0030170">
    <property type="term" value="F:pyridoxal phosphate binding"/>
    <property type="evidence" value="ECO:0007669"/>
    <property type="project" value="TreeGrafter"/>
</dbReference>
<feature type="active site" description="Proton acceptor" evidence="1">
    <location>
        <position position="201"/>
    </location>
</feature>
<dbReference type="SUPFAM" id="SSF53383">
    <property type="entry name" value="PLP-dependent transferases"/>
    <property type="match status" value="1"/>
</dbReference>
<dbReference type="InterPro" id="IPR015424">
    <property type="entry name" value="PyrdxlP-dep_Trfase"/>
</dbReference>
<reference evidence="5" key="1">
    <citation type="submission" date="2017-09" db="EMBL/GenBank/DDBJ databases">
        <title>Depth-based differentiation of microbial function through sediment-hosted aquifers and enrichment of novel symbionts in the deep terrestrial subsurface.</title>
        <authorList>
            <person name="Probst A.J."/>
            <person name="Ladd B."/>
            <person name="Jarett J.K."/>
            <person name="Geller-Mcgrath D.E."/>
            <person name="Sieber C.M.K."/>
            <person name="Emerson J.B."/>
            <person name="Anantharaman K."/>
            <person name="Thomas B.C."/>
            <person name="Malmstrom R."/>
            <person name="Stieglmeier M."/>
            <person name="Klingl A."/>
            <person name="Woyke T."/>
            <person name="Ryan C.M."/>
            <person name="Banfield J.F."/>
        </authorList>
    </citation>
    <scope>NUCLEOTIDE SEQUENCE [LARGE SCALE GENOMIC DNA]</scope>
</reference>
<evidence type="ECO:0000256" key="2">
    <source>
        <dbReference type="PIRSR" id="PIRSR000390-2"/>
    </source>
</evidence>
<evidence type="ECO:0008006" key="6">
    <source>
        <dbReference type="Google" id="ProtNLM"/>
    </source>
</evidence>
<name>A0A2M6WYC8_9BACT</name>
<organism evidence="4 5">
    <name type="scientific">Candidatus Andersenbacteria bacterium CG10_big_fil_rev_8_21_14_0_10_54_11</name>
    <dbReference type="NCBI Taxonomy" id="1974485"/>
    <lineage>
        <taxon>Bacteria</taxon>
        <taxon>Candidatus Anderseniibacteriota</taxon>
    </lineage>
</organism>
<dbReference type="PANTHER" id="PTHR30244">
    <property type="entry name" value="TRANSAMINASE"/>
    <property type="match status" value="1"/>
</dbReference>
<dbReference type="Proteomes" id="UP000230731">
    <property type="component" value="Unassembled WGS sequence"/>
</dbReference>
<dbReference type="Pfam" id="PF01041">
    <property type="entry name" value="DegT_DnrJ_EryC1"/>
    <property type="match status" value="2"/>
</dbReference>
<dbReference type="Gene3D" id="3.40.640.10">
    <property type="entry name" value="Type I PLP-dependent aspartate aminotransferase-like (Major domain)"/>
    <property type="match status" value="1"/>
</dbReference>
<accession>A0A2M6WYC8</accession>
<dbReference type="InterPro" id="IPR000653">
    <property type="entry name" value="DegT/StrS_aminotransferase"/>
</dbReference>
<comment type="similarity">
    <text evidence="3">Belongs to the DegT/DnrJ/EryC1 family.</text>
</comment>
<dbReference type="InterPro" id="IPR015421">
    <property type="entry name" value="PyrdxlP-dep_Trfase_major"/>
</dbReference>
<evidence type="ECO:0000256" key="3">
    <source>
        <dbReference type="RuleBase" id="RU004508"/>
    </source>
</evidence>
<dbReference type="GO" id="GO:0008483">
    <property type="term" value="F:transaminase activity"/>
    <property type="evidence" value="ECO:0007669"/>
    <property type="project" value="TreeGrafter"/>
</dbReference>
<evidence type="ECO:0000313" key="4">
    <source>
        <dbReference type="EMBL" id="PIT97800.1"/>
    </source>
</evidence>
<dbReference type="PIRSF" id="PIRSF000390">
    <property type="entry name" value="PLP_StrS"/>
    <property type="match status" value="1"/>
</dbReference>
<comment type="caution">
    <text evidence="4">The sequence shown here is derived from an EMBL/GenBank/DDBJ whole genome shotgun (WGS) entry which is preliminary data.</text>
</comment>
<dbReference type="InterPro" id="IPR015422">
    <property type="entry name" value="PyrdxlP-dep_Trfase_small"/>
</dbReference>
<gene>
    <name evidence="4" type="ORF">COT71_03845</name>
</gene>
<dbReference type="GO" id="GO:0000271">
    <property type="term" value="P:polysaccharide biosynthetic process"/>
    <property type="evidence" value="ECO:0007669"/>
    <property type="project" value="TreeGrafter"/>
</dbReference>
<protein>
    <recommendedName>
        <fullName evidence="6">DegT/DnrJ/EryC1/StrS aminotransferase</fullName>
    </recommendedName>
</protein>
<sequence length="451" mass="49995">MWYDKNSSESNFWLMTRPIVISIAPNTEKDDAHLALRQLLRLHRHRRQDPTRHRAVEQRLQQAVSQPHVILTSSGRSAITRTLQAAGVGRGDDVITQAFTCLVVPNAIRAAGARPVYADSNPATYNLDPSALARVITPRTKALIIQHTFGLAAPMSDILRLAHQHKLFVIEDCAHALGGTYDGRPLGSFGDAAILSFGRDKMISSIFGGAVAVRSSALANTLRRAEEKLPLPPRRWVIQQLLHPIVSWYIILPLYFRNSLGKINLVLLQKLGIISRAVSAEERQGHPPDVMRWRFSPALLPLLELQLQKLPRFTAHRRQITARYTSAFPAALPVDRIRPPQALLRFPLRLTNRNTMLRDAKAHHLLLGDWYASPVVPAAIAAVTGYIDGSCPNAEAIASEIINLPTYPRLTVQQAEEVITFVKTYAGQQDLAGADGHMGANTDHHRRNAAS</sequence>
<evidence type="ECO:0000256" key="1">
    <source>
        <dbReference type="PIRSR" id="PIRSR000390-1"/>
    </source>
</evidence>
<dbReference type="PANTHER" id="PTHR30244:SF34">
    <property type="entry name" value="DTDP-4-AMINO-4,6-DIDEOXYGALACTOSE TRANSAMINASE"/>
    <property type="match status" value="1"/>
</dbReference>
<proteinExistence type="inferred from homology"/>